<dbReference type="EMBL" id="JBCNJP010006266">
    <property type="protein sequence ID" value="KAK9049534.1"/>
    <property type="molecule type" value="Genomic_DNA"/>
</dbReference>
<evidence type="ECO:0000259" key="1">
    <source>
        <dbReference type="Pfam" id="PF12937"/>
    </source>
</evidence>
<gene>
    <name evidence="2" type="ORF">SSX86_031496</name>
</gene>
<dbReference type="Proteomes" id="UP001408789">
    <property type="component" value="Unassembled WGS sequence"/>
</dbReference>
<reference evidence="2 3" key="1">
    <citation type="submission" date="2024-04" db="EMBL/GenBank/DDBJ databases">
        <title>The reference genome of an endangered Asteraceae, Deinandra increscens subsp. villosa, native to the Central Coast of California.</title>
        <authorList>
            <person name="Guilliams M."/>
            <person name="Hasenstab-Lehman K."/>
            <person name="Meyer R."/>
            <person name="Mcevoy S."/>
        </authorList>
    </citation>
    <scope>NUCLEOTIDE SEQUENCE [LARGE SCALE GENOMIC DNA]</scope>
    <source>
        <tissue evidence="2">Leaf</tissue>
    </source>
</reference>
<dbReference type="SUPFAM" id="SSF81383">
    <property type="entry name" value="F-box domain"/>
    <property type="match status" value="1"/>
</dbReference>
<dbReference type="AlphaFoldDB" id="A0AAP0C403"/>
<proteinExistence type="predicted"/>
<dbReference type="InterPro" id="IPR036047">
    <property type="entry name" value="F-box-like_dom_sf"/>
</dbReference>
<sequence>MDKLPHSLLLQILSRLDDSADVTRCRVASKAFNTVFPGLRSINLQCSQEWYSRASSSQRIKPFKTVFLDLISKLETVESVCIRIWSRGHIVDESPEFYLTHDDFSKEWMPRVSGSLKSLSISDLHNQRKSNILPLISTYCHNLVNLELECIRLFVDNLNPMSMLTSLKLGLIVLEEQHLKEFNKCFPNLRSLTLITHILFTSKNVFPNLNHCEQAEELPIKKFEKLKTLWLDSLYIGSLVSEFSITETVENLTLCSKCMAPRYPRDSKFSLRKVFRVFPNVSSLCIRSDALLHLEACSDPVEDWAILDGRKGLKTICAYLKLVDSSLTFSSIACVLDQCIGLSEVSLLIHANVNKIVSKGFTSKCMARWPWVKWRWGIWSEDTEDSWISNIWDI</sequence>
<dbReference type="PANTHER" id="PTHR31215">
    <property type="entry name" value="OS05G0510400 PROTEIN-RELATED"/>
    <property type="match status" value="1"/>
</dbReference>
<name>A0AAP0C403_9ASTR</name>
<protein>
    <recommendedName>
        <fullName evidence="1">F-box domain-containing protein</fullName>
    </recommendedName>
</protein>
<accession>A0AAP0C403</accession>
<comment type="caution">
    <text evidence="2">The sequence shown here is derived from an EMBL/GenBank/DDBJ whole genome shotgun (WGS) entry which is preliminary data.</text>
</comment>
<dbReference type="InterPro" id="IPR001810">
    <property type="entry name" value="F-box_dom"/>
</dbReference>
<evidence type="ECO:0000313" key="3">
    <source>
        <dbReference type="Proteomes" id="UP001408789"/>
    </source>
</evidence>
<feature type="domain" description="F-box" evidence="1">
    <location>
        <begin position="2"/>
        <end position="35"/>
    </location>
</feature>
<keyword evidence="3" id="KW-1185">Reference proteome</keyword>
<dbReference type="Pfam" id="PF12937">
    <property type="entry name" value="F-box-like"/>
    <property type="match status" value="1"/>
</dbReference>
<organism evidence="2 3">
    <name type="scientific">Deinandra increscens subsp. villosa</name>
    <dbReference type="NCBI Taxonomy" id="3103831"/>
    <lineage>
        <taxon>Eukaryota</taxon>
        <taxon>Viridiplantae</taxon>
        <taxon>Streptophyta</taxon>
        <taxon>Embryophyta</taxon>
        <taxon>Tracheophyta</taxon>
        <taxon>Spermatophyta</taxon>
        <taxon>Magnoliopsida</taxon>
        <taxon>eudicotyledons</taxon>
        <taxon>Gunneridae</taxon>
        <taxon>Pentapetalae</taxon>
        <taxon>asterids</taxon>
        <taxon>campanulids</taxon>
        <taxon>Asterales</taxon>
        <taxon>Asteraceae</taxon>
        <taxon>Asteroideae</taxon>
        <taxon>Heliantheae alliance</taxon>
        <taxon>Madieae</taxon>
        <taxon>Madiinae</taxon>
        <taxon>Deinandra</taxon>
    </lineage>
</organism>
<evidence type="ECO:0000313" key="2">
    <source>
        <dbReference type="EMBL" id="KAK9049534.1"/>
    </source>
</evidence>
<dbReference type="InterPro" id="IPR044809">
    <property type="entry name" value="AUF1-like"/>
</dbReference>